<dbReference type="SUPFAM" id="SSF48726">
    <property type="entry name" value="Immunoglobulin"/>
    <property type="match status" value="1"/>
</dbReference>
<dbReference type="Pfam" id="PF16706">
    <property type="entry name" value="Izumo-Ig"/>
    <property type="match status" value="1"/>
</dbReference>
<reference evidence="7" key="2">
    <citation type="submission" date="2025-09" db="UniProtKB">
        <authorList>
            <consortium name="Ensembl"/>
        </authorList>
    </citation>
    <scope>IDENTIFICATION</scope>
</reference>
<keyword evidence="2 5" id="KW-0732">Signal</keyword>
<accession>A0A8C3VXG0</accession>
<keyword evidence="4" id="KW-0472">Membrane</keyword>
<evidence type="ECO:0000256" key="3">
    <source>
        <dbReference type="SAM" id="MobiDB-lite"/>
    </source>
</evidence>
<comment type="similarity">
    <text evidence="1">Belongs to the Izumo family.</text>
</comment>
<protein>
    <submittedName>
        <fullName evidence="7">Izumo sperm-oocyte fusion 1</fullName>
    </submittedName>
</protein>
<name>A0A8C3VXG0_9CETA</name>
<keyword evidence="4" id="KW-0812">Transmembrane</keyword>
<reference evidence="7" key="1">
    <citation type="submission" date="2025-08" db="UniProtKB">
        <authorList>
            <consortium name="Ensembl"/>
        </authorList>
    </citation>
    <scope>IDENTIFICATION</scope>
</reference>
<evidence type="ECO:0000256" key="1">
    <source>
        <dbReference type="ARBA" id="ARBA00009633"/>
    </source>
</evidence>
<evidence type="ECO:0000256" key="2">
    <source>
        <dbReference type="ARBA" id="ARBA00022729"/>
    </source>
</evidence>
<dbReference type="PROSITE" id="PS51257">
    <property type="entry name" value="PROKAR_LIPOPROTEIN"/>
    <property type="match status" value="1"/>
</dbReference>
<dbReference type="PANTHER" id="PTHR35540:SF1">
    <property type="entry name" value="IZUMO SPERM-EGG FUSION PROTEIN 1"/>
    <property type="match status" value="1"/>
</dbReference>
<dbReference type="Gene3D" id="2.60.40.10">
    <property type="entry name" value="Immunoglobulins"/>
    <property type="match status" value="1"/>
</dbReference>
<dbReference type="Ensembl" id="ENSCWAT00000005378.1">
    <property type="protein sequence ID" value="ENSCWAP00000004971.1"/>
    <property type="gene ID" value="ENSCWAG00000003812.1"/>
</dbReference>
<dbReference type="InterPro" id="IPR032699">
    <property type="entry name" value="Izumo-Ig"/>
</dbReference>
<dbReference type="GO" id="GO:0086080">
    <property type="term" value="F:protein binding involved in heterotypic cell-cell adhesion"/>
    <property type="evidence" value="ECO:0007669"/>
    <property type="project" value="TreeGrafter"/>
</dbReference>
<dbReference type="InterPro" id="IPR036179">
    <property type="entry name" value="Ig-like_dom_sf"/>
</dbReference>
<dbReference type="GO" id="GO:0035036">
    <property type="term" value="P:sperm-egg recognition"/>
    <property type="evidence" value="ECO:0007669"/>
    <property type="project" value="Ensembl"/>
</dbReference>
<dbReference type="PANTHER" id="PTHR35540">
    <property type="entry name" value="IZUMO SPERM-EGG FUSION PROTEIN 1"/>
    <property type="match status" value="1"/>
</dbReference>
<dbReference type="AlphaFoldDB" id="A0A8C3VXG0"/>
<dbReference type="GO" id="GO:0005886">
    <property type="term" value="C:plasma membrane"/>
    <property type="evidence" value="ECO:0007669"/>
    <property type="project" value="Ensembl"/>
</dbReference>
<dbReference type="GO" id="GO:0002080">
    <property type="term" value="C:acrosomal membrane"/>
    <property type="evidence" value="ECO:0007669"/>
    <property type="project" value="TreeGrafter"/>
</dbReference>
<sequence>MGPQRLPLLVAALAGCLLPARGCVICDPKVVEALNSLQTDYLPGHLEAKRHKNVMQRVKQAVKDFQDLPIDEDSYMGVVDEATLEKASWSLLKDLKRITDSDVKAFCPNKCGLMLQPLIWCSTCQKQVHSCRKSRSCGERKVKVHQMEDMILDCELNWHKVSQGLTDYSFYRVWKNNSETLISKGKEPTLTKTMVSPKDAGTYRCELGTVQSTPATIIHFHVTVLPKRIVEETPSPNTETQDETAPGEVTLDRPQTSTTFQSQSLEPVKALRHRLVGLLIGAIAVLIAGVVTA</sequence>
<proteinExistence type="inferred from homology"/>
<keyword evidence="4" id="KW-1133">Transmembrane helix</keyword>
<evidence type="ECO:0000313" key="8">
    <source>
        <dbReference type="Proteomes" id="UP000694540"/>
    </source>
</evidence>
<feature type="domain" description="Izumo protein immunoglobulin" evidence="6">
    <location>
        <begin position="140"/>
        <end position="227"/>
    </location>
</feature>
<evidence type="ECO:0000313" key="7">
    <source>
        <dbReference type="Ensembl" id="ENSCWAP00000004971.1"/>
    </source>
</evidence>
<dbReference type="GO" id="GO:0005102">
    <property type="term" value="F:signaling receptor binding"/>
    <property type="evidence" value="ECO:0007669"/>
    <property type="project" value="Ensembl"/>
</dbReference>
<dbReference type="Proteomes" id="UP000694540">
    <property type="component" value="Unplaced"/>
</dbReference>
<dbReference type="GO" id="GO:0007342">
    <property type="term" value="P:fusion of sperm to egg plasma membrane involved in single fertilization"/>
    <property type="evidence" value="ECO:0007669"/>
    <property type="project" value="Ensembl"/>
</dbReference>
<feature type="region of interest" description="Disordered" evidence="3">
    <location>
        <begin position="231"/>
        <end position="261"/>
    </location>
</feature>
<dbReference type="InterPro" id="IPR013783">
    <property type="entry name" value="Ig-like_fold"/>
</dbReference>
<dbReference type="InterPro" id="IPR032700">
    <property type="entry name" value="IZUMO1"/>
</dbReference>
<keyword evidence="8" id="KW-1185">Reference proteome</keyword>
<evidence type="ECO:0000256" key="4">
    <source>
        <dbReference type="SAM" id="Phobius"/>
    </source>
</evidence>
<feature type="transmembrane region" description="Helical" evidence="4">
    <location>
        <begin position="275"/>
        <end position="292"/>
    </location>
</feature>
<feature type="chain" id="PRO_5034901415" evidence="5">
    <location>
        <begin position="23"/>
        <end position="293"/>
    </location>
</feature>
<gene>
    <name evidence="7" type="primary">IZUMO1</name>
</gene>
<evidence type="ECO:0000259" key="6">
    <source>
        <dbReference type="Pfam" id="PF16706"/>
    </source>
</evidence>
<evidence type="ECO:0000256" key="5">
    <source>
        <dbReference type="SAM" id="SignalP"/>
    </source>
</evidence>
<organism evidence="7 8">
    <name type="scientific">Catagonus wagneri</name>
    <name type="common">Chacoan peccary</name>
    <dbReference type="NCBI Taxonomy" id="51154"/>
    <lineage>
        <taxon>Eukaryota</taxon>
        <taxon>Metazoa</taxon>
        <taxon>Chordata</taxon>
        <taxon>Craniata</taxon>
        <taxon>Vertebrata</taxon>
        <taxon>Euteleostomi</taxon>
        <taxon>Mammalia</taxon>
        <taxon>Eutheria</taxon>
        <taxon>Laurasiatheria</taxon>
        <taxon>Artiodactyla</taxon>
        <taxon>Suina</taxon>
        <taxon>Tayassuidae</taxon>
        <taxon>Catagonus</taxon>
    </lineage>
</organism>
<dbReference type="InterPro" id="IPR029389">
    <property type="entry name" value="IZUMO"/>
</dbReference>
<feature type="signal peptide" evidence="5">
    <location>
        <begin position="1"/>
        <end position="22"/>
    </location>
</feature>
<dbReference type="Pfam" id="PF15005">
    <property type="entry name" value="IZUMO"/>
    <property type="match status" value="1"/>
</dbReference>
<dbReference type="GeneTree" id="ENSGT00390000015014"/>